<evidence type="ECO:0000256" key="3">
    <source>
        <dbReference type="ARBA" id="ARBA00022989"/>
    </source>
</evidence>
<comment type="subcellular location">
    <subcellularLocation>
        <location evidence="1">Membrane</location>
        <topology evidence="1">Multi-pass membrane protein</topology>
    </subcellularLocation>
</comment>
<keyword evidence="8" id="KW-1185">Reference proteome</keyword>
<name>A0ABU3GEY0_9MICO</name>
<dbReference type="PANTHER" id="PTHR30520">
    <property type="entry name" value="FORMATE TRANSPORTER-RELATED"/>
    <property type="match status" value="1"/>
</dbReference>
<evidence type="ECO:0000256" key="1">
    <source>
        <dbReference type="ARBA" id="ARBA00004141"/>
    </source>
</evidence>
<feature type="transmembrane region" description="Helical" evidence="6">
    <location>
        <begin position="238"/>
        <end position="260"/>
    </location>
</feature>
<evidence type="ECO:0000256" key="2">
    <source>
        <dbReference type="ARBA" id="ARBA00022692"/>
    </source>
</evidence>
<feature type="transmembrane region" description="Helical" evidence="6">
    <location>
        <begin position="29"/>
        <end position="51"/>
    </location>
</feature>
<reference evidence="7 8" key="1">
    <citation type="submission" date="2023-08" db="EMBL/GenBank/DDBJ databases">
        <title>Microbacterium aquilitoris sp. nov. and Microbacterium gwkjibeachense sp. nov., isolated from beach.</title>
        <authorList>
            <person name="Lee S.D."/>
            <person name="Yang H."/>
            <person name="Kim I."/>
        </authorList>
    </citation>
    <scope>NUCLEOTIDE SEQUENCE [LARGE SCALE GENOMIC DNA]</scope>
    <source>
        <strain evidence="7 8">KSW-18</strain>
    </source>
</reference>
<keyword evidence="4 6" id="KW-0472">Membrane</keyword>
<evidence type="ECO:0000256" key="4">
    <source>
        <dbReference type="ARBA" id="ARBA00023136"/>
    </source>
</evidence>
<dbReference type="Gene3D" id="1.20.1080.10">
    <property type="entry name" value="Glycerol uptake facilitator protein"/>
    <property type="match status" value="1"/>
</dbReference>
<evidence type="ECO:0000256" key="5">
    <source>
        <dbReference type="ARBA" id="ARBA00049660"/>
    </source>
</evidence>
<dbReference type="RefSeq" id="WP_018187631.1">
    <property type="nucleotide sequence ID" value="NZ_JAUZVT010000001.1"/>
</dbReference>
<organism evidence="7 8">
    <name type="scientific">Microbacterium aquilitoris</name>
    <dbReference type="NCBI Taxonomy" id="3067307"/>
    <lineage>
        <taxon>Bacteria</taxon>
        <taxon>Bacillati</taxon>
        <taxon>Actinomycetota</taxon>
        <taxon>Actinomycetes</taxon>
        <taxon>Micrococcales</taxon>
        <taxon>Microbacteriaceae</taxon>
        <taxon>Microbacterium</taxon>
    </lineage>
</organism>
<comment type="caution">
    <text evidence="7">The sequence shown here is derived from an EMBL/GenBank/DDBJ whole genome shotgun (WGS) entry which is preliminary data.</text>
</comment>
<evidence type="ECO:0000256" key="6">
    <source>
        <dbReference type="SAM" id="Phobius"/>
    </source>
</evidence>
<keyword evidence="3 6" id="KW-1133">Transmembrane helix</keyword>
<dbReference type="Proteomes" id="UP001262835">
    <property type="component" value="Unassembled WGS sequence"/>
</dbReference>
<feature type="transmembrane region" description="Helical" evidence="6">
    <location>
        <begin position="57"/>
        <end position="90"/>
    </location>
</feature>
<dbReference type="Pfam" id="PF01226">
    <property type="entry name" value="Form_Nir_trans"/>
    <property type="match status" value="1"/>
</dbReference>
<gene>
    <name evidence="7" type="ORF">Q9S78_01040</name>
</gene>
<dbReference type="InterPro" id="IPR023271">
    <property type="entry name" value="Aquaporin-like"/>
</dbReference>
<proteinExistence type="inferred from homology"/>
<feature type="transmembrane region" description="Helical" evidence="6">
    <location>
        <begin position="164"/>
        <end position="184"/>
    </location>
</feature>
<dbReference type="InterPro" id="IPR000292">
    <property type="entry name" value="For/NO2_transpt"/>
</dbReference>
<keyword evidence="2 6" id="KW-0812">Transmembrane</keyword>
<feature type="transmembrane region" description="Helical" evidence="6">
    <location>
        <begin position="196"/>
        <end position="218"/>
    </location>
</feature>
<sequence length="290" mass="30789">MTYVKPTELVQTVIDAGASKVMLSTRDTLIRSIMGGAILTLAAAFAVTISVTTGSPLLGAVLFPIGFVMLYLLGYDLLTGVFVLAPLAWLDKRPGVTLGGILRNWGLVFLGNFIGAFAIAVLMAIVFTNGFSTPPNEVGQAIGHIGEGRTVGYAEHGANGMLTLFVRAVLCNAMVATGVVLAMVSKDVIGKIVAMWMPIMLFFFMGFEHSIVNMFLFPSGLLLGGDFTIGDYLIWNEIPTVVGNLVGGLLFVGLPLFFTYGRPAAPRRVRASRREDAARAAAADAPVAVR</sequence>
<protein>
    <submittedName>
        <fullName evidence="7">Formate/nitrite transporter family protein</fullName>
    </submittedName>
</protein>
<feature type="transmembrane region" description="Helical" evidence="6">
    <location>
        <begin position="102"/>
        <end position="127"/>
    </location>
</feature>
<accession>A0ABU3GEY0</accession>
<evidence type="ECO:0000313" key="7">
    <source>
        <dbReference type="EMBL" id="MDT3329242.1"/>
    </source>
</evidence>
<evidence type="ECO:0000313" key="8">
    <source>
        <dbReference type="Proteomes" id="UP001262835"/>
    </source>
</evidence>
<dbReference type="PANTHER" id="PTHR30520:SF6">
    <property type="entry name" value="FORMATE_NITRATE FAMILY TRANSPORTER (EUROFUNG)"/>
    <property type="match status" value="1"/>
</dbReference>
<comment type="similarity">
    <text evidence="5">Belongs to the FNT transporter (TC 1.A.16) family.</text>
</comment>
<dbReference type="EMBL" id="JAUZVT010000001">
    <property type="protein sequence ID" value="MDT3329242.1"/>
    <property type="molecule type" value="Genomic_DNA"/>
</dbReference>